<dbReference type="Gene3D" id="3.40.50.1820">
    <property type="entry name" value="alpha/beta hydrolase"/>
    <property type="match status" value="1"/>
</dbReference>
<evidence type="ECO:0000256" key="6">
    <source>
        <dbReference type="ARBA" id="ARBA00022801"/>
    </source>
</evidence>
<dbReference type="AlphaFoldDB" id="A0AAD7CA13"/>
<evidence type="ECO:0000256" key="7">
    <source>
        <dbReference type="ARBA" id="ARBA00023277"/>
    </source>
</evidence>
<keyword evidence="5 10" id="KW-0732">Signal</keyword>
<evidence type="ECO:0000256" key="1">
    <source>
        <dbReference type="ARBA" id="ARBA00004613"/>
    </source>
</evidence>
<keyword evidence="12" id="KW-1185">Reference proteome</keyword>
<dbReference type="PANTHER" id="PTHR38050:SF2">
    <property type="entry name" value="FERULOYL ESTERASE C-RELATED"/>
    <property type="match status" value="1"/>
</dbReference>
<keyword evidence="7" id="KW-0119">Carbohydrate metabolism</keyword>
<evidence type="ECO:0000313" key="12">
    <source>
        <dbReference type="Proteomes" id="UP001221142"/>
    </source>
</evidence>
<feature type="signal peptide" evidence="10">
    <location>
        <begin position="1"/>
        <end position="19"/>
    </location>
</feature>
<dbReference type="GO" id="GO:0005576">
    <property type="term" value="C:extracellular region"/>
    <property type="evidence" value="ECO:0007669"/>
    <property type="project" value="UniProtKB-SubCell"/>
</dbReference>
<name>A0AAD7CA13_9AGAR</name>
<dbReference type="EC" id="3.1.1.73" evidence="2"/>
<evidence type="ECO:0000256" key="9">
    <source>
        <dbReference type="ARBA" id="ARBA00034075"/>
    </source>
</evidence>
<keyword evidence="6" id="KW-0378">Hydrolase</keyword>
<dbReference type="SUPFAM" id="SSF53474">
    <property type="entry name" value="alpha/beta-Hydrolases"/>
    <property type="match status" value="1"/>
</dbReference>
<feature type="chain" id="PRO_5041976904" description="feruloyl esterase" evidence="10">
    <location>
        <begin position="20"/>
        <end position="318"/>
    </location>
</feature>
<organism evidence="11 12">
    <name type="scientific">Roridomyces roridus</name>
    <dbReference type="NCBI Taxonomy" id="1738132"/>
    <lineage>
        <taxon>Eukaryota</taxon>
        <taxon>Fungi</taxon>
        <taxon>Dikarya</taxon>
        <taxon>Basidiomycota</taxon>
        <taxon>Agaricomycotina</taxon>
        <taxon>Agaricomycetes</taxon>
        <taxon>Agaricomycetidae</taxon>
        <taxon>Agaricales</taxon>
        <taxon>Marasmiineae</taxon>
        <taxon>Mycenaceae</taxon>
        <taxon>Roridomyces</taxon>
    </lineage>
</organism>
<dbReference type="Proteomes" id="UP001221142">
    <property type="component" value="Unassembled WGS sequence"/>
</dbReference>
<evidence type="ECO:0000256" key="10">
    <source>
        <dbReference type="SAM" id="SignalP"/>
    </source>
</evidence>
<accession>A0AAD7CA13</accession>
<comment type="caution">
    <text evidence="11">The sequence shown here is derived from an EMBL/GenBank/DDBJ whole genome shotgun (WGS) entry which is preliminary data.</text>
</comment>
<dbReference type="PANTHER" id="PTHR38050">
    <property type="match status" value="1"/>
</dbReference>
<dbReference type="InterPro" id="IPR029058">
    <property type="entry name" value="AB_hydrolase_fold"/>
</dbReference>
<comment type="subcellular location">
    <subcellularLocation>
        <location evidence="1">Secreted</location>
    </subcellularLocation>
</comment>
<dbReference type="GO" id="GO:0030600">
    <property type="term" value="F:feruloyl esterase activity"/>
    <property type="evidence" value="ECO:0007669"/>
    <property type="project" value="UniProtKB-EC"/>
</dbReference>
<evidence type="ECO:0000256" key="2">
    <source>
        <dbReference type="ARBA" id="ARBA00013091"/>
    </source>
</evidence>
<dbReference type="GO" id="GO:0045493">
    <property type="term" value="P:xylan catabolic process"/>
    <property type="evidence" value="ECO:0007669"/>
    <property type="project" value="UniProtKB-KW"/>
</dbReference>
<reference evidence="11" key="1">
    <citation type="submission" date="2023-03" db="EMBL/GenBank/DDBJ databases">
        <title>Massive genome expansion in bonnet fungi (Mycena s.s.) driven by repeated elements and novel gene families across ecological guilds.</title>
        <authorList>
            <consortium name="Lawrence Berkeley National Laboratory"/>
            <person name="Harder C.B."/>
            <person name="Miyauchi S."/>
            <person name="Viragh M."/>
            <person name="Kuo A."/>
            <person name="Thoen E."/>
            <person name="Andreopoulos B."/>
            <person name="Lu D."/>
            <person name="Skrede I."/>
            <person name="Drula E."/>
            <person name="Henrissat B."/>
            <person name="Morin E."/>
            <person name="Kohler A."/>
            <person name="Barry K."/>
            <person name="LaButti K."/>
            <person name="Morin E."/>
            <person name="Salamov A."/>
            <person name="Lipzen A."/>
            <person name="Mereny Z."/>
            <person name="Hegedus B."/>
            <person name="Baldrian P."/>
            <person name="Stursova M."/>
            <person name="Weitz H."/>
            <person name="Taylor A."/>
            <person name="Grigoriev I.V."/>
            <person name="Nagy L.G."/>
            <person name="Martin F."/>
            <person name="Kauserud H."/>
        </authorList>
    </citation>
    <scope>NUCLEOTIDE SEQUENCE</scope>
    <source>
        <strain evidence="11">9284</strain>
    </source>
</reference>
<keyword evidence="4" id="KW-0858">Xylan degradation</keyword>
<keyword evidence="8" id="KW-0624">Polysaccharide degradation</keyword>
<evidence type="ECO:0000256" key="8">
    <source>
        <dbReference type="ARBA" id="ARBA00023326"/>
    </source>
</evidence>
<sequence length="318" mass="33430">MRSYTFVAAAASCVVATSAASVDVPRQTSGTAGCGISHWFNGITQYHSLTSNGTSRSYSIHLPSNYSQDVPYPVVLGFHGSSSIGLFFEVDTGLSGSQYSANKIMVYPNGLGGAWAGANYSDATVPADLTFVSDLLTEIRANYCVDDSRIYATGMSIGGGFVDTIACSEVGSQFAAFAAGSGSFYTDNNGVGGCTPVKTPVPVLEIHGGADPDVNYNGGEGEGGIEPSIPDWLSWWAQRNNCPDSTKTVEDLFNGTGQHYSWTCNGVEGLLQHWKVDDMGHCWASTSLDFSCLVAGEGPGPISASSIVMAFFDKFTKA</sequence>
<proteinExistence type="predicted"/>
<evidence type="ECO:0000256" key="4">
    <source>
        <dbReference type="ARBA" id="ARBA00022651"/>
    </source>
</evidence>
<gene>
    <name evidence="11" type="ORF">FB45DRAFT_360927</name>
</gene>
<evidence type="ECO:0000256" key="3">
    <source>
        <dbReference type="ARBA" id="ARBA00022525"/>
    </source>
</evidence>
<keyword evidence="3" id="KW-0964">Secreted</keyword>
<evidence type="ECO:0000313" key="11">
    <source>
        <dbReference type="EMBL" id="KAJ7641697.1"/>
    </source>
</evidence>
<dbReference type="EMBL" id="JARKIF010000004">
    <property type="protein sequence ID" value="KAJ7641697.1"/>
    <property type="molecule type" value="Genomic_DNA"/>
</dbReference>
<dbReference type="InterPro" id="IPR043595">
    <property type="entry name" value="FaeB/C/D"/>
</dbReference>
<evidence type="ECO:0000256" key="5">
    <source>
        <dbReference type="ARBA" id="ARBA00022729"/>
    </source>
</evidence>
<comment type="catalytic activity">
    <reaction evidence="9">
        <text>feruloyl-polysaccharide + H2O = ferulate + polysaccharide.</text>
        <dbReference type="EC" id="3.1.1.73"/>
    </reaction>
</comment>
<protein>
    <recommendedName>
        <fullName evidence="2">feruloyl esterase</fullName>
        <ecNumber evidence="2">3.1.1.73</ecNumber>
    </recommendedName>
</protein>